<dbReference type="EMBL" id="JAALFE010000002">
    <property type="protein sequence ID" value="NGQ89783.1"/>
    <property type="molecule type" value="Genomic_DNA"/>
</dbReference>
<dbReference type="InterPro" id="IPR029058">
    <property type="entry name" value="AB_hydrolase_fold"/>
</dbReference>
<evidence type="ECO:0000259" key="1">
    <source>
        <dbReference type="Pfam" id="PF12146"/>
    </source>
</evidence>
<reference evidence="2 3" key="1">
    <citation type="submission" date="2020-02" db="EMBL/GenBank/DDBJ databases">
        <title>Rhodobacter translucens sp. nov., a novel bacterium isolated from activated sludge.</title>
        <authorList>
            <person name="Liu J."/>
        </authorList>
    </citation>
    <scope>NUCLEOTIDE SEQUENCE [LARGE SCALE GENOMIC DNA]</scope>
    <source>
        <strain evidence="2 3">HX-7-19</strain>
    </source>
</reference>
<proteinExistence type="predicted"/>
<dbReference type="SUPFAM" id="SSF53474">
    <property type="entry name" value="alpha/beta-Hydrolases"/>
    <property type="match status" value="1"/>
</dbReference>
<gene>
    <name evidence="2" type="ORF">G5V65_02660</name>
</gene>
<keyword evidence="3" id="KW-1185">Reference proteome</keyword>
<sequence length="326" mass="34954">MRAFGKGLGRLLAALLVLGLGLWFGVPRTGIDRSIDFSEANIPADVEAWITGKEQQFSDIRPGDGKRILWAGEKGRKTPLSIVYVHGFSGSPAEVRPVPDEVARALGANLFFTRLAGHGRDGAAMAEASAEDWLFDMAEAMAIGRRLGDRVIVIGTSTGGTLAALAAGDPQLNEGLAGTVLVSPNFGLHAPAQWLLDAPFIESWGDMVAGETRAFTPLNADHARHWTTEYPTAALYPMARLIRAARAADHGQARTPALFLYAPADHVIDPARIPPVIAAWGGPTQVERREMQGDDDPYAHVIAGDILSPGQTEETIRIITDWARGL</sequence>
<dbReference type="Pfam" id="PF12146">
    <property type="entry name" value="Hydrolase_4"/>
    <property type="match status" value="1"/>
</dbReference>
<protein>
    <submittedName>
        <fullName evidence="2">Alpha/beta fold hydrolase</fullName>
    </submittedName>
</protein>
<dbReference type="AlphaFoldDB" id="A0A6M1U4J9"/>
<dbReference type="Gene3D" id="3.40.50.1820">
    <property type="entry name" value="alpha/beta hydrolase"/>
    <property type="match status" value="1"/>
</dbReference>
<evidence type="ECO:0000313" key="3">
    <source>
        <dbReference type="Proteomes" id="UP000474758"/>
    </source>
</evidence>
<comment type="caution">
    <text evidence="2">The sequence shown here is derived from an EMBL/GenBank/DDBJ whole genome shotgun (WGS) entry which is preliminary data.</text>
</comment>
<keyword evidence="2" id="KW-0378">Hydrolase</keyword>
<dbReference type="RefSeq" id="WP_165046890.1">
    <property type="nucleotide sequence ID" value="NZ_JAALFE010000002.1"/>
</dbReference>
<dbReference type="Proteomes" id="UP000474758">
    <property type="component" value="Unassembled WGS sequence"/>
</dbReference>
<evidence type="ECO:0000313" key="2">
    <source>
        <dbReference type="EMBL" id="NGQ89783.1"/>
    </source>
</evidence>
<feature type="domain" description="Serine aminopeptidase S33" evidence="1">
    <location>
        <begin position="82"/>
        <end position="272"/>
    </location>
</feature>
<name>A0A6M1U4J9_9RHOB</name>
<dbReference type="GO" id="GO:0016787">
    <property type="term" value="F:hydrolase activity"/>
    <property type="evidence" value="ECO:0007669"/>
    <property type="project" value="UniProtKB-KW"/>
</dbReference>
<accession>A0A6M1U4J9</accession>
<organism evidence="2 3">
    <name type="scientific">Paragemmobacter kunshanensis</name>
    <dbReference type="NCBI Taxonomy" id="2583234"/>
    <lineage>
        <taxon>Bacteria</taxon>
        <taxon>Pseudomonadati</taxon>
        <taxon>Pseudomonadota</taxon>
        <taxon>Alphaproteobacteria</taxon>
        <taxon>Rhodobacterales</taxon>
        <taxon>Paracoccaceae</taxon>
        <taxon>Paragemmobacter</taxon>
    </lineage>
</organism>
<dbReference type="InterPro" id="IPR022742">
    <property type="entry name" value="Hydrolase_4"/>
</dbReference>